<dbReference type="Proteomes" id="UP000683360">
    <property type="component" value="Unassembled WGS sequence"/>
</dbReference>
<name>A0A8S3R1F0_MYTED</name>
<feature type="compositionally biased region" description="Low complexity" evidence="1">
    <location>
        <begin position="350"/>
        <end position="359"/>
    </location>
</feature>
<accession>A0A8S3R1F0</accession>
<evidence type="ECO:0000256" key="1">
    <source>
        <dbReference type="SAM" id="MobiDB-lite"/>
    </source>
</evidence>
<feature type="compositionally biased region" description="Basic and acidic residues" evidence="1">
    <location>
        <begin position="96"/>
        <end position="108"/>
    </location>
</feature>
<organism evidence="2 3">
    <name type="scientific">Mytilus edulis</name>
    <name type="common">Blue mussel</name>
    <dbReference type="NCBI Taxonomy" id="6550"/>
    <lineage>
        <taxon>Eukaryota</taxon>
        <taxon>Metazoa</taxon>
        <taxon>Spiralia</taxon>
        <taxon>Lophotrochozoa</taxon>
        <taxon>Mollusca</taxon>
        <taxon>Bivalvia</taxon>
        <taxon>Autobranchia</taxon>
        <taxon>Pteriomorphia</taxon>
        <taxon>Mytilida</taxon>
        <taxon>Mytiloidea</taxon>
        <taxon>Mytilidae</taxon>
        <taxon>Mytilinae</taxon>
        <taxon>Mytilus</taxon>
    </lineage>
</organism>
<dbReference type="OrthoDB" id="6158950at2759"/>
<feature type="compositionally biased region" description="Low complexity" evidence="1">
    <location>
        <begin position="160"/>
        <end position="170"/>
    </location>
</feature>
<feature type="compositionally biased region" description="Basic residues" evidence="1">
    <location>
        <begin position="288"/>
        <end position="301"/>
    </location>
</feature>
<feature type="compositionally biased region" description="Basic residues" evidence="1">
    <location>
        <begin position="314"/>
        <end position="328"/>
    </location>
</feature>
<keyword evidence="3" id="KW-1185">Reference proteome</keyword>
<protein>
    <submittedName>
        <fullName evidence="2">Uncharacterized protein</fullName>
    </submittedName>
</protein>
<evidence type="ECO:0000313" key="3">
    <source>
        <dbReference type="Proteomes" id="UP000683360"/>
    </source>
</evidence>
<feature type="region of interest" description="Disordered" evidence="1">
    <location>
        <begin position="282"/>
        <end position="434"/>
    </location>
</feature>
<feature type="region of interest" description="Disordered" evidence="1">
    <location>
        <begin position="155"/>
        <end position="192"/>
    </location>
</feature>
<feature type="compositionally biased region" description="Acidic residues" evidence="1">
    <location>
        <begin position="830"/>
        <end position="840"/>
    </location>
</feature>
<dbReference type="AlphaFoldDB" id="A0A8S3R1F0"/>
<feature type="region of interest" description="Disordered" evidence="1">
    <location>
        <begin position="88"/>
        <end position="108"/>
    </location>
</feature>
<feature type="region of interest" description="Disordered" evidence="1">
    <location>
        <begin position="785"/>
        <end position="874"/>
    </location>
</feature>
<sequence>MYVTCHGTFTCRRQVRHQGAISQSGDLADLIVYCGGRTQYTRRLSTQRLIETEYQASSKNQRQRVVFLRKAEWLALMEQMIHDQEKILPENDDTNIQDKRSQTQQKSHDDDIYLQNFLSSSPVPVKKCSVRVKNFIEKDIRNTLTEACNNAIVKQEPAVENEQQSSNTEENITDRTNQVDRRPSRKRKPNSLMSSDFLFKATEIREFQKSISRRTIKQDSVTCQIDHDLVMSVAEKCIPEVVEKSGTEDIKMVSILPPTLKVNINDTSVLVDWKAKISHTVSESEVKKRSRPQTARTKKKLRTQEQIDLENSKKSRKSKPKPKSKKKTNVADPSPPHLEPYGGQLLNIHSSKYMSSPSSPDGLPPQLKPYEIASSESRTSIHKTSDGKSNLKKPSKLDQIVRNEQNSRDHSPSADNRVPCSLTGRMRKPNQQFEKDYLTGTIKYKKEDPYKQISNNKSNNKDSDNSTSQNKLEEQNSTIDHDRNKVHVTMLPNNKHSTVSSDTMSYIIQTANQFADKHTEKTQVISSKGIPSLGTALQIPKTTQQKTSTNTKLTSAIGELAKMENTKKFFQLIVGDKVVLIPTNGESVVPKAFVMDIAATRPGSSIALNKQTVSASNNPKTFMMNIAGTKQENTISQPQSIQSSNSVLIASSQGQNVQTQPIVNKVLIQKQSTTQILQTTSVSSSQNIQGTQRMPLLANVLESATRPTILPNTILRPVTAPLLSNIATTVGQSGQTILYPFGRSTAPNSGQPFPTFIITNTSQAANGQPPVVTSVLKDVRSSISTSPGITIKTEPASTVSNPARPAIKNEPNNIKDYEKAASSFKGVPDDGSETESDDETQSAQSERQSNKTKVLVPEVGVHVPASESETSERIRKLKEKLREHQVQVETMRKNMPSRHEINDHNS</sequence>
<evidence type="ECO:0000313" key="2">
    <source>
        <dbReference type="EMBL" id="CAG2202870.1"/>
    </source>
</evidence>
<dbReference type="EMBL" id="CAJPWZ010000901">
    <property type="protein sequence ID" value="CAG2202870.1"/>
    <property type="molecule type" value="Genomic_DNA"/>
</dbReference>
<feature type="compositionally biased region" description="Basic and acidic residues" evidence="1">
    <location>
        <begin position="471"/>
        <end position="483"/>
    </location>
</feature>
<proteinExistence type="predicted"/>
<reference evidence="2" key="1">
    <citation type="submission" date="2021-03" db="EMBL/GenBank/DDBJ databases">
        <authorList>
            <person name="Bekaert M."/>
        </authorList>
    </citation>
    <scope>NUCLEOTIDE SEQUENCE</scope>
</reference>
<comment type="caution">
    <text evidence="2">The sequence shown here is derived from an EMBL/GenBank/DDBJ whole genome shotgun (WGS) entry which is preliminary data.</text>
</comment>
<feature type="compositionally biased region" description="Basic and acidic residues" evidence="1">
    <location>
        <begin position="302"/>
        <end position="313"/>
    </location>
</feature>
<gene>
    <name evidence="2" type="ORF">MEDL_17457</name>
</gene>
<feature type="compositionally biased region" description="Basic and acidic residues" evidence="1">
    <location>
        <begin position="395"/>
        <end position="412"/>
    </location>
</feature>
<feature type="region of interest" description="Disordered" evidence="1">
    <location>
        <begin position="448"/>
        <end position="483"/>
    </location>
</feature>